<dbReference type="EMBL" id="JARJCM010000009">
    <property type="protein sequence ID" value="KAJ7043630.1"/>
    <property type="molecule type" value="Genomic_DNA"/>
</dbReference>
<feature type="chain" id="PRO_5042266205" evidence="1">
    <location>
        <begin position="29"/>
        <end position="123"/>
    </location>
</feature>
<reference evidence="2" key="1">
    <citation type="submission" date="2023-03" db="EMBL/GenBank/DDBJ databases">
        <title>Massive genome expansion in bonnet fungi (Mycena s.s.) driven by repeated elements and novel gene families across ecological guilds.</title>
        <authorList>
            <consortium name="Lawrence Berkeley National Laboratory"/>
            <person name="Harder C.B."/>
            <person name="Miyauchi S."/>
            <person name="Viragh M."/>
            <person name="Kuo A."/>
            <person name="Thoen E."/>
            <person name="Andreopoulos B."/>
            <person name="Lu D."/>
            <person name="Skrede I."/>
            <person name="Drula E."/>
            <person name="Henrissat B."/>
            <person name="Morin E."/>
            <person name="Kohler A."/>
            <person name="Barry K."/>
            <person name="LaButti K."/>
            <person name="Morin E."/>
            <person name="Salamov A."/>
            <person name="Lipzen A."/>
            <person name="Mereny Z."/>
            <person name="Hegedus B."/>
            <person name="Baldrian P."/>
            <person name="Stursova M."/>
            <person name="Weitz H."/>
            <person name="Taylor A."/>
            <person name="Grigoriev I.V."/>
            <person name="Nagy L.G."/>
            <person name="Martin F."/>
            <person name="Kauserud H."/>
        </authorList>
    </citation>
    <scope>NUCLEOTIDE SEQUENCE</scope>
    <source>
        <strain evidence="2">CBHHK200</strain>
    </source>
</reference>
<protein>
    <submittedName>
        <fullName evidence="2">Uncharacterized protein</fullName>
    </submittedName>
</protein>
<keyword evidence="3" id="KW-1185">Reference proteome</keyword>
<keyword evidence="1" id="KW-0732">Signal</keyword>
<dbReference type="Proteomes" id="UP001218188">
    <property type="component" value="Unassembled WGS sequence"/>
</dbReference>
<comment type="caution">
    <text evidence="2">The sequence shown here is derived from an EMBL/GenBank/DDBJ whole genome shotgun (WGS) entry which is preliminary data.</text>
</comment>
<feature type="signal peptide" evidence="1">
    <location>
        <begin position="1"/>
        <end position="28"/>
    </location>
</feature>
<proteinExistence type="predicted"/>
<organism evidence="2 3">
    <name type="scientific">Mycena alexandri</name>
    <dbReference type="NCBI Taxonomy" id="1745969"/>
    <lineage>
        <taxon>Eukaryota</taxon>
        <taxon>Fungi</taxon>
        <taxon>Dikarya</taxon>
        <taxon>Basidiomycota</taxon>
        <taxon>Agaricomycotina</taxon>
        <taxon>Agaricomycetes</taxon>
        <taxon>Agaricomycetidae</taxon>
        <taxon>Agaricales</taxon>
        <taxon>Marasmiineae</taxon>
        <taxon>Mycenaceae</taxon>
        <taxon>Mycena</taxon>
    </lineage>
</organism>
<gene>
    <name evidence="2" type="ORF">C8F04DRAFT_1072761</name>
</gene>
<dbReference type="AlphaFoldDB" id="A0AAD6TEH8"/>
<name>A0AAD6TEH8_9AGAR</name>
<evidence type="ECO:0000256" key="1">
    <source>
        <dbReference type="SAM" id="SignalP"/>
    </source>
</evidence>
<evidence type="ECO:0000313" key="2">
    <source>
        <dbReference type="EMBL" id="KAJ7043630.1"/>
    </source>
</evidence>
<sequence length="123" mass="13585">MSATRQHPAFMWIYSVYLLLYLLRSGRSILAEISRQPAGYNTIMTGYPASAGLHVGLSVVQRSPLSRMITIPPRLLVVAQDTTCCLIIALMRLEEHGDDRPPVLPRGDISAMHCAPQIKEGLV</sequence>
<accession>A0AAD6TEH8</accession>
<evidence type="ECO:0000313" key="3">
    <source>
        <dbReference type="Proteomes" id="UP001218188"/>
    </source>
</evidence>